<keyword evidence="1" id="KW-0732">Signal</keyword>
<keyword evidence="5" id="KW-0812">Transmembrane</keyword>
<reference evidence="6" key="2">
    <citation type="submission" date="2017-05" db="UniProtKB">
        <authorList>
            <consortium name="EnsemblMetazoa"/>
        </authorList>
    </citation>
    <scope>IDENTIFICATION</scope>
</reference>
<organism evidence="6">
    <name type="scientific">Amphimedon queenslandica</name>
    <name type="common">Sponge</name>
    <dbReference type="NCBI Taxonomy" id="400682"/>
    <lineage>
        <taxon>Eukaryota</taxon>
        <taxon>Metazoa</taxon>
        <taxon>Porifera</taxon>
        <taxon>Demospongiae</taxon>
        <taxon>Heteroscleromorpha</taxon>
        <taxon>Haplosclerida</taxon>
        <taxon>Niphatidae</taxon>
        <taxon>Amphimedon</taxon>
    </lineage>
</organism>
<name>A0A1X7UCL8_AMPQE</name>
<gene>
    <name evidence="6" type="primary">109583951</name>
</gene>
<dbReference type="KEGG" id="aqu:109583951"/>
<evidence type="ECO:0000256" key="4">
    <source>
        <dbReference type="SAM" id="MobiDB-lite"/>
    </source>
</evidence>
<dbReference type="EnsemblMetazoa" id="Aqu2.1.25399_001">
    <property type="protein sequence ID" value="Aqu2.1.25399_001"/>
    <property type="gene ID" value="Aqu2.1.25399"/>
</dbReference>
<feature type="compositionally biased region" description="Low complexity" evidence="4">
    <location>
        <begin position="495"/>
        <end position="511"/>
    </location>
</feature>
<dbReference type="InParanoid" id="A0A1X7UCL8"/>
<dbReference type="Proteomes" id="UP000007879">
    <property type="component" value="Unassembled WGS sequence"/>
</dbReference>
<keyword evidence="3" id="KW-1015">Disulfide bond</keyword>
<evidence type="ECO:0000256" key="2">
    <source>
        <dbReference type="ARBA" id="ARBA00022737"/>
    </source>
</evidence>
<keyword evidence="5" id="KW-0472">Membrane</keyword>
<feature type="region of interest" description="Disordered" evidence="4">
    <location>
        <begin position="1"/>
        <end position="30"/>
    </location>
</feature>
<dbReference type="InterPro" id="IPR011936">
    <property type="entry name" value="Myxo_disulph_rpt"/>
</dbReference>
<feature type="transmembrane region" description="Helical" evidence="5">
    <location>
        <begin position="524"/>
        <end position="546"/>
    </location>
</feature>
<feature type="transmembrane region" description="Helical" evidence="5">
    <location>
        <begin position="48"/>
        <end position="67"/>
    </location>
</feature>
<evidence type="ECO:0000256" key="1">
    <source>
        <dbReference type="ARBA" id="ARBA00022729"/>
    </source>
</evidence>
<keyword evidence="2" id="KW-0677">Repeat</keyword>
<dbReference type="NCBIfam" id="TIGR02232">
    <property type="entry name" value="myxo_disulf_rpt"/>
    <property type="match status" value="1"/>
</dbReference>
<feature type="region of interest" description="Disordered" evidence="4">
    <location>
        <begin position="495"/>
        <end position="519"/>
    </location>
</feature>
<keyword evidence="5" id="KW-1133">Transmembrane helix</keyword>
<reference evidence="7" key="1">
    <citation type="journal article" date="2010" name="Nature">
        <title>The Amphimedon queenslandica genome and the evolution of animal complexity.</title>
        <authorList>
            <person name="Srivastava M."/>
            <person name="Simakov O."/>
            <person name="Chapman J."/>
            <person name="Fahey B."/>
            <person name="Gauthier M.E."/>
            <person name="Mitros T."/>
            <person name="Richards G.S."/>
            <person name="Conaco C."/>
            <person name="Dacre M."/>
            <person name="Hellsten U."/>
            <person name="Larroux C."/>
            <person name="Putnam N.H."/>
            <person name="Stanke M."/>
            <person name="Adamska M."/>
            <person name="Darling A."/>
            <person name="Degnan S.M."/>
            <person name="Oakley T.H."/>
            <person name="Plachetzki D.C."/>
            <person name="Zhai Y."/>
            <person name="Adamski M."/>
            <person name="Calcino A."/>
            <person name="Cummins S.F."/>
            <person name="Goodstein D.M."/>
            <person name="Harris C."/>
            <person name="Jackson D.J."/>
            <person name="Leys S.P."/>
            <person name="Shu S."/>
            <person name="Woodcroft B.J."/>
            <person name="Vervoort M."/>
            <person name="Kosik K.S."/>
            <person name="Manning G."/>
            <person name="Degnan B.M."/>
            <person name="Rokhsar D.S."/>
        </authorList>
    </citation>
    <scope>NUCLEOTIDE SEQUENCE [LARGE SCALE GENOMIC DNA]</scope>
</reference>
<accession>A0A1X7UCL8</accession>
<dbReference type="Pfam" id="PF13948">
    <property type="entry name" value="DUF4215"/>
    <property type="match status" value="1"/>
</dbReference>
<proteinExistence type="predicted"/>
<evidence type="ECO:0000313" key="7">
    <source>
        <dbReference type="Proteomes" id="UP000007879"/>
    </source>
</evidence>
<evidence type="ECO:0000313" key="6">
    <source>
        <dbReference type="EnsemblMetazoa" id="Aqu2.1.25399_001"/>
    </source>
</evidence>
<protein>
    <submittedName>
        <fullName evidence="6">Uncharacterized protein</fullName>
    </submittedName>
</protein>
<sequence>MKTAGREAAAGTAVNRRVSHTSSSRNQMDRGAYGSEAFSMSVRRRGGILLLTLVLVWSSVFQIGQSLPLNGKDVSDSQPNLQKRSSLRLLCDHHIRDRGTLSCSFHDNCIESLYQAGKEGFSLGYALPRCNAVRAFTHSNSSCSNCLRTFGLDTWLLQSELCLQSKMIPIAKKWAGKNRGQDPKDRLSFEEESFHALTSCYNKSQLANIISSGATPKGDIKSDLIKILNSLTIKPYYRPVVHQVFRSLLSQAQAPLDKVVPPAPTRVLFCAVGNTNSEISLETKIQTMAEALQSGAQQFSLSSDNDEFNVECGKKSPANPPEDNVSLQKTFSIIQWIPDGSEADNLNRHYSENLPGTTAKLIFYEYDRIEDSYCGNGFREAGEECDMGVDNELDLGCQETCEVSVGYECSPEQSSHSICFEPICGDGRRDSTEDCDDGNTASGDGCTACRIDPGFTCSQLYNVTSECDPIPSPSSSSTLSGSTFSSVIPSLNSLTSTSIPSPSSLPTDDSTGISEPFTSSGRQILPRTFISLLVPLLLTFGLLALASSSLR</sequence>
<keyword evidence="7" id="KW-1185">Reference proteome</keyword>
<evidence type="ECO:0000256" key="3">
    <source>
        <dbReference type="ARBA" id="ARBA00023157"/>
    </source>
</evidence>
<dbReference type="eggNOG" id="ENOG502SGAC">
    <property type="taxonomic scope" value="Eukaryota"/>
</dbReference>
<dbReference type="EnsemblMetazoa" id="XM_019999497.1">
    <property type="protein sequence ID" value="XP_019855056.1"/>
    <property type="gene ID" value="LOC109583951"/>
</dbReference>
<dbReference type="OrthoDB" id="5951731at2759"/>
<dbReference type="AlphaFoldDB" id="A0A1X7UCL8"/>
<evidence type="ECO:0000256" key="5">
    <source>
        <dbReference type="SAM" id="Phobius"/>
    </source>
</evidence>